<gene>
    <name evidence="1" type="ORF">NUW54_g9539</name>
</gene>
<evidence type="ECO:0000313" key="2">
    <source>
        <dbReference type="Proteomes" id="UP001144978"/>
    </source>
</evidence>
<evidence type="ECO:0000313" key="1">
    <source>
        <dbReference type="EMBL" id="KAJ2987064.1"/>
    </source>
</evidence>
<comment type="caution">
    <text evidence="1">The sequence shown here is derived from an EMBL/GenBank/DDBJ whole genome shotgun (WGS) entry which is preliminary data.</text>
</comment>
<dbReference type="Proteomes" id="UP001144978">
    <property type="component" value="Unassembled WGS sequence"/>
</dbReference>
<protein>
    <submittedName>
        <fullName evidence="1">Uncharacterized protein</fullName>
    </submittedName>
</protein>
<proteinExistence type="predicted"/>
<dbReference type="EMBL" id="JANSHE010003216">
    <property type="protein sequence ID" value="KAJ2987064.1"/>
    <property type="molecule type" value="Genomic_DNA"/>
</dbReference>
<sequence>MSISTLHFPAAPLLPPRRTAQQPVYVFNAMTDLPSSETLTVTTVDECIVDRAPLGLDKVHTPLTGCHQSILTTLATGISRDGDFEYLGGVSSLGMQSCVWSKVVQDPARRGFALRGAAQAIVRRGCPKLPWVTLEGKTGIMVLEDCGTRNSVPLDRQPLYFRKTVAQAALALHRAGVRFYDWHTDEHIVIHYDPRKEKHVPKVVGFSSSQVKTAHECLCTYEVVEYGPEPEYAEVICKDLWMLLLEVDIFSRGVYTSLGPTLYRLLTSRPAEHVKIFNVPVPASEYTEDLGLLREYIGIPPLSIPDEGLSRMAATLVRKHKKWLEERQEVDNGPVQLE</sequence>
<reference evidence="1" key="1">
    <citation type="submission" date="2022-08" db="EMBL/GenBank/DDBJ databases">
        <title>Genome Sequence of Pycnoporus sanguineus.</title>
        <authorList>
            <person name="Buettner E."/>
        </authorList>
    </citation>
    <scope>NUCLEOTIDE SEQUENCE</scope>
    <source>
        <strain evidence="1">CG-C14</strain>
    </source>
</reference>
<organism evidence="1 2">
    <name type="scientific">Trametes sanguinea</name>
    <dbReference type="NCBI Taxonomy" id="158606"/>
    <lineage>
        <taxon>Eukaryota</taxon>
        <taxon>Fungi</taxon>
        <taxon>Dikarya</taxon>
        <taxon>Basidiomycota</taxon>
        <taxon>Agaricomycotina</taxon>
        <taxon>Agaricomycetes</taxon>
        <taxon>Polyporales</taxon>
        <taxon>Polyporaceae</taxon>
        <taxon>Trametes</taxon>
    </lineage>
</organism>
<keyword evidence="2" id="KW-1185">Reference proteome</keyword>
<name>A0ACC1P573_9APHY</name>
<accession>A0ACC1P573</accession>